<sequence length="136" mass="15086">MLRRPGFWFLAVAIWFVALFVLSNQSHLQPPGPEFDDRDKVYHAGYFTLGSLCLFVGLRLKNPGRTVLKTALLVLLFAAFVGAFDEFHQTFIPNRSGNDLGDWLADSAGGILGSLFGMVLLCVPGIRMKQKQPCEP</sequence>
<dbReference type="AlphaFoldDB" id="A0A366HII4"/>
<keyword evidence="1" id="KW-0472">Membrane</keyword>
<feature type="domain" description="VanZ-like" evidence="2">
    <location>
        <begin position="54"/>
        <end position="118"/>
    </location>
</feature>
<dbReference type="Proteomes" id="UP000253426">
    <property type="component" value="Unassembled WGS sequence"/>
</dbReference>
<reference evidence="3 4" key="1">
    <citation type="submission" date="2018-06" db="EMBL/GenBank/DDBJ databases">
        <title>Genomic Encyclopedia of Type Strains, Phase IV (KMG-IV): sequencing the most valuable type-strain genomes for metagenomic binning, comparative biology and taxonomic classification.</title>
        <authorList>
            <person name="Goeker M."/>
        </authorList>
    </citation>
    <scope>NUCLEOTIDE SEQUENCE [LARGE SCALE GENOMIC DNA]</scope>
    <source>
        <strain evidence="3 4">DSM 25532</strain>
    </source>
</reference>
<dbReference type="RefSeq" id="WP_113959600.1">
    <property type="nucleotide sequence ID" value="NZ_QNRR01000006.1"/>
</dbReference>
<evidence type="ECO:0000313" key="3">
    <source>
        <dbReference type="EMBL" id="RBP42472.1"/>
    </source>
</evidence>
<evidence type="ECO:0000259" key="2">
    <source>
        <dbReference type="Pfam" id="PF04892"/>
    </source>
</evidence>
<protein>
    <submittedName>
        <fullName evidence="3">VanZ family protein</fullName>
    </submittedName>
</protein>
<evidence type="ECO:0000256" key="1">
    <source>
        <dbReference type="SAM" id="Phobius"/>
    </source>
</evidence>
<evidence type="ECO:0000313" key="4">
    <source>
        <dbReference type="Proteomes" id="UP000253426"/>
    </source>
</evidence>
<comment type="caution">
    <text evidence="3">The sequence shown here is derived from an EMBL/GenBank/DDBJ whole genome shotgun (WGS) entry which is preliminary data.</text>
</comment>
<accession>A0A366HII4</accession>
<dbReference type="Pfam" id="PF04892">
    <property type="entry name" value="VanZ"/>
    <property type="match status" value="1"/>
</dbReference>
<keyword evidence="1" id="KW-1133">Transmembrane helix</keyword>
<keyword evidence="4" id="KW-1185">Reference proteome</keyword>
<keyword evidence="1" id="KW-0812">Transmembrane</keyword>
<dbReference type="OrthoDB" id="291892at2"/>
<dbReference type="InterPro" id="IPR006976">
    <property type="entry name" value="VanZ-like"/>
</dbReference>
<gene>
    <name evidence="3" type="ORF">DES53_106180</name>
</gene>
<feature type="transmembrane region" description="Helical" evidence="1">
    <location>
        <begin position="104"/>
        <end position="123"/>
    </location>
</feature>
<organism evidence="3 4">
    <name type="scientific">Roseimicrobium gellanilyticum</name>
    <dbReference type="NCBI Taxonomy" id="748857"/>
    <lineage>
        <taxon>Bacteria</taxon>
        <taxon>Pseudomonadati</taxon>
        <taxon>Verrucomicrobiota</taxon>
        <taxon>Verrucomicrobiia</taxon>
        <taxon>Verrucomicrobiales</taxon>
        <taxon>Verrucomicrobiaceae</taxon>
        <taxon>Roseimicrobium</taxon>
    </lineage>
</organism>
<dbReference type="NCBIfam" id="NF037970">
    <property type="entry name" value="vanZ_1"/>
    <property type="match status" value="1"/>
</dbReference>
<name>A0A366HII4_9BACT</name>
<feature type="transmembrane region" description="Helical" evidence="1">
    <location>
        <begin position="67"/>
        <end position="84"/>
    </location>
</feature>
<proteinExistence type="predicted"/>
<feature type="transmembrane region" description="Helical" evidence="1">
    <location>
        <begin position="44"/>
        <end position="60"/>
    </location>
</feature>
<dbReference type="EMBL" id="QNRR01000006">
    <property type="protein sequence ID" value="RBP42472.1"/>
    <property type="molecule type" value="Genomic_DNA"/>
</dbReference>